<protein>
    <submittedName>
        <fullName evidence="2">Uncharacterized protein</fullName>
    </submittedName>
</protein>
<reference evidence="2" key="1">
    <citation type="journal article" date="2023" name="G3 (Bethesda)">
        <title>Whole genome assembly and annotation of the endangered Caribbean coral Acropora cervicornis.</title>
        <authorList>
            <person name="Selwyn J.D."/>
            <person name="Vollmer S.V."/>
        </authorList>
    </citation>
    <scope>NUCLEOTIDE SEQUENCE</scope>
    <source>
        <strain evidence="2">K2</strain>
    </source>
</reference>
<reference evidence="2" key="2">
    <citation type="journal article" date="2023" name="Science">
        <title>Genomic signatures of disease resistance in endangered staghorn corals.</title>
        <authorList>
            <person name="Vollmer S.V."/>
            <person name="Selwyn J.D."/>
            <person name="Despard B.A."/>
            <person name="Roesel C.L."/>
        </authorList>
    </citation>
    <scope>NUCLEOTIDE SEQUENCE</scope>
    <source>
        <strain evidence="2">K2</strain>
    </source>
</reference>
<feature type="region of interest" description="Disordered" evidence="1">
    <location>
        <begin position="59"/>
        <end position="118"/>
    </location>
</feature>
<sequence>MFVDDFYFQCMATKTSKALQDALIKEEKAKTQPGMETDFTLTEESVRDIVQAEVQHLSQKVPHTSRGRSRRRDNAALSNVNKVNKPQRRGRGRSSSKGKNNRQPSQSAGRKQKQRPRLNLLTQHSSICKFRTFVAASVYIKNPDLEDKLHSICKDIRQNTKQNKAHWRRNLSAHDREELNQIKNDDSVRVLDTDKNLGPAVLSTDWVRNENLRQLNDKQSYSIITHEDWILRHSQIISNRKNLMFTFSRFINANAAKFLRSCDHYMSLLSSTLCLRYTKTPWGVGRLQPRIVTSLDLLAFL</sequence>
<organism evidence="2 3">
    <name type="scientific">Acropora cervicornis</name>
    <name type="common">Staghorn coral</name>
    <dbReference type="NCBI Taxonomy" id="6130"/>
    <lineage>
        <taxon>Eukaryota</taxon>
        <taxon>Metazoa</taxon>
        <taxon>Cnidaria</taxon>
        <taxon>Anthozoa</taxon>
        <taxon>Hexacorallia</taxon>
        <taxon>Scleractinia</taxon>
        <taxon>Astrocoeniina</taxon>
        <taxon>Acroporidae</taxon>
        <taxon>Acropora</taxon>
    </lineage>
</organism>
<keyword evidence="3" id="KW-1185">Reference proteome</keyword>
<feature type="compositionally biased region" description="Basic residues" evidence="1">
    <location>
        <begin position="85"/>
        <end position="100"/>
    </location>
</feature>
<proteinExistence type="predicted"/>
<dbReference type="AlphaFoldDB" id="A0AAD9QMT1"/>
<evidence type="ECO:0000313" key="2">
    <source>
        <dbReference type="EMBL" id="KAK2564180.1"/>
    </source>
</evidence>
<dbReference type="Proteomes" id="UP001249851">
    <property type="component" value="Unassembled WGS sequence"/>
</dbReference>
<evidence type="ECO:0000256" key="1">
    <source>
        <dbReference type="SAM" id="MobiDB-lite"/>
    </source>
</evidence>
<gene>
    <name evidence="2" type="ORF">P5673_012421</name>
</gene>
<evidence type="ECO:0000313" key="3">
    <source>
        <dbReference type="Proteomes" id="UP001249851"/>
    </source>
</evidence>
<accession>A0AAD9QMT1</accession>
<dbReference type="EMBL" id="JARQWQ010000023">
    <property type="protein sequence ID" value="KAK2564180.1"/>
    <property type="molecule type" value="Genomic_DNA"/>
</dbReference>
<comment type="caution">
    <text evidence="2">The sequence shown here is derived from an EMBL/GenBank/DDBJ whole genome shotgun (WGS) entry which is preliminary data.</text>
</comment>
<name>A0AAD9QMT1_ACRCE</name>